<dbReference type="InterPro" id="IPR011032">
    <property type="entry name" value="GroES-like_sf"/>
</dbReference>
<dbReference type="Gene3D" id="3.90.180.10">
    <property type="entry name" value="Medium-chain alcohol dehydrogenases, catalytic domain"/>
    <property type="match status" value="1"/>
</dbReference>
<dbReference type="NCBIfam" id="TIGR02823">
    <property type="entry name" value="oxido_YhdH"/>
    <property type="match status" value="1"/>
</dbReference>
<accession>A0ABX8ATC8</accession>
<dbReference type="Proteomes" id="UP000680706">
    <property type="component" value="Chromosome"/>
</dbReference>
<dbReference type="EMBL" id="CP074126">
    <property type="protein sequence ID" value="QUS56941.1"/>
    <property type="molecule type" value="Genomic_DNA"/>
</dbReference>
<evidence type="ECO:0000313" key="3">
    <source>
        <dbReference type="Proteomes" id="UP000680706"/>
    </source>
</evidence>
<dbReference type="PANTHER" id="PTHR43677:SF1">
    <property type="entry name" value="ACRYLYL-COA REDUCTASE ACUI-RELATED"/>
    <property type="match status" value="1"/>
</dbReference>
<gene>
    <name evidence="2" type="ORF">KGB56_05885</name>
</gene>
<dbReference type="Pfam" id="PF00107">
    <property type="entry name" value="ADH_zinc_N"/>
    <property type="match status" value="1"/>
</dbReference>
<protein>
    <submittedName>
        <fullName evidence="2">Oxidoreductase</fullName>
    </submittedName>
</protein>
<feature type="domain" description="Enoyl reductase (ER)" evidence="1">
    <location>
        <begin position="29"/>
        <end position="336"/>
    </location>
</feature>
<dbReference type="InterPro" id="IPR013149">
    <property type="entry name" value="ADH-like_C"/>
</dbReference>
<dbReference type="InterPro" id="IPR014188">
    <property type="entry name" value="Acrylyl-CoA_reductase_AcuI"/>
</dbReference>
<dbReference type="SUPFAM" id="SSF50129">
    <property type="entry name" value="GroES-like"/>
    <property type="match status" value="1"/>
</dbReference>
<dbReference type="SUPFAM" id="SSF51735">
    <property type="entry name" value="NAD(P)-binding Rossmann-fold domains"/>
    <property type="match status" value="1"/>
</dbReference>
<dbReference type="InterPro" id="IPR036291">
    <property type="entry name" value="NAD(P)-bd_dom_sf"/>
</dbReference>
<reference evidence="2 3" key="1">
    <citation type="journal article" date="2021" name="Angew. Chem. Int. Ed. Engl.">
        <title>A novel family of nonribosomal peptides modulate collective behavior in Pseudovibrio bacteria isolated from marine sponges.</title>
        <authorList>
            <person name="Ioca L.P."/>
            <person name="Dai Y."/>
            <person name="Kunakom S."/>
            <person name="Diaz-Espinosa J."/>
            <person name="Krunic A."/>
            <person name="Crnkovic C.M."/>
            <person name="Orjala J."/>
            <person name="Sanchez L.M."/>
            <person name="Ferreira A.G."/>
            <person name="Berlinck R.G.S."/>
            <person name="Eustaquio A.S."/>
        </authorList>
    </citation>
    <scope>NUCLEOTIDE SEQUENCE [LARGE SCALE GENOMIC DNA]</scope>
    <source>
        <strain evidence="2 3">Ab134</strain>
    </source>
</reference>
<dbReference type="SMART" id="SM00829">
    <property type="entry name" value="PKS_ER"/>
    <property type="match status" value="1"/>
</dbReference>
<sequence>MIWREGLAMSEFDALWIEADESGRKPLPAKWNKVTVDQLSDGDVTVKVTHTTINYKDGLALAGAPGITRKFPMVPGIDVVGEVLTSESDRFKPGDQVILNGYGVGEVHTGAYAQVARLKSEWLLHRPEELSAARAAAIGTAGYTAMLCVMALEKYGLTPDHGPIAVSGASGGVGSVAISLLSKLGFETIAFTGRTEEADFLKGLGATQVLDRAELVEKGKPFGKERWAGAVDVAGSHTLANLLAQTNYGGAVAACGLAQGMDLPASVMPFILRGVALLGVDSVMAPMALREQAYRRLVQDLDLTKLDTLSETIKLADVKERAAKLLKGQVRGRTIVEVE</sequence>
<evidence type="ECO:0000313" key="2">
    <source>
        <dbReference type="EMBL" id="QUS56941.1"/>
    </source>
</evidence>
<organism evidence="2 3">
    <name type="scientific">Pseudovibrio brasiliensis</name>
    <dbReference type="NCBI Taxonomy" id="1898042"/>
    <lineage>
        <taxon>Bacteria</taxon>
        <taxon>Pseudomonadati</taxon>
        <taxon>Pseudomonadota</taxon>
        <taxon>Alphaproteobacteria</taxon>
        <taxon>Hyphomicrobiales</taxon>
        <taxon>Stappiaceae</taxon>
        <taxon>Pseudovibrio</taxon>
    </lineage>
</organism>
<evidence type="ECO:0000259" key="1">
    <source>
        <dbReference type="SMART" id="SM00829"/>
    </source>
</evidence>
<name>A0ABX8ATC8_9HYPH</name>
<dbReference type="InterPro" id="IPR051397">
    <property type="entry name" value="Zn-ADH-like_protein"/>
</dbReference>
<dbReference type="InterPro" id="IPR013154">
    <property type="entry name" value="ADH-like_N"/>
</dbReference>
<dbReference type="RefSeq" id="WP_075700378.1">
    <property type="nucleotide sequence ID" value="NZ_CP074126.1"/>
</dbReference>
<dbReference type="Pfam" id="PF08240">
    <property type="entry name" value="ADH_N"/>
    <property type="match status" value="1"/>
</dbReference>
<dbReference type="PANTHER" id="PTHR43677">
    <property type="entry name" value="SHORT-CHAIN DEHYDROGENASE/REDUCTASE"/>
    <property type="match status" value="1"/>
</dbReference>
<dbReference type="Gene3D" id="3.40.50.720">
    <property type="entry name" value="NAD(P)-binding Rossmann-like Domain"/>
    <property type="match status" value="1"/>
</dbReference>
<dbReference type="CDD" id="cd08288">
    <property type="entry name" value="MDR_yhdh"/>
    <property type="match status" value="1"/>
</dbReference>
<dbReference type="InterPro" id="IPR020843">
    <property type="entry name" value="ER"/>
</dbReference>
<proteinExistence type="predicted"/>
<keyword evidence="3" id="KW-1185">Reference proteome</keyword>